<feature type="domain" description="Ig-like" evidence="9">
    <location>
        <begin position="154"/>
        <end position="238"/>
    </location>
</feature>
<evidence type="ECO:0000256" key="2">
    <source>
        <dbReference type="ARBA" id="ARBA00004496"/>
    </source>
</evidence>
<feature type="domain" description="Ig-like" evidence="9">
    <location>
        <begin position="746"/>
        <end position="838"/>
    </location>
</feature>
<dbReference type="PROSITE" id="PS50853">
    <property type="entry name" value="FN3"/>
    <property type="match status" value="3"/>
</dbReference>
<dbReference type="FunFam" id="2.60.40.10:FF:000127">
    <property type="entry name" value="titin isoform X1"/>
    <property type="match status" value="1"/>
</dbReference>
<comment type="subcellular location">
    <subcellularLocation>
        <location evidence="2">Cytoplasm</location>
    </subcellularLocation>
    <subcellularLocation>
        <location evidence="1">Nucleus</location>
    </subcellularLocation>
</comment>
<dbReference type="InterPro" id="IPR036116">
    <property type="entry name" value="FN3_sf"/>
</dbReference>
<dbReference type="PRINTS" id="PR00014">
    <property type="entry name" value="FNTYPEIII"/>
</dbReference>
<evidence type="ECO:0000313" key="11">
    <source>
        <dbReference type="Ensembl" id="ENSXETP00000088785"/>
    </source>
</evidence>
<dbReference type="Pfam" id="PF07679">
    <property type="entry name" value="I-set"/>
    <property type="match status" value="6"/>
</dbReference>
<reference evidence="11" key="1">
    <citation type="journal article" date="2010" name="Science">
        <title>The genome of the Western clawed frog Xenopus tropicalis.</title>
        <authorList>
            <person name="Hellsten U."/>
            <person name="Harland R.M."/>
            <person name="Gilchrist M.J."/>
            <person name="Hendrix D."/>
            <person name="Jurka J."/>
            <person name="Kapitonov V."/>
            <person name="Ovcharenko I."/>
            <person name="Putnam N.H."/>
            <person name="Shu S."/>
            <person name="Taher L."/>
            <person name="Blitz I.L."/>
            <person name="Blumberg B."/>
            <person name="Dichmann D.S."/>
            <person name="Dubchak I."/>
            <person name="Amaya E."/>
            <person name="Detter J.C."/>
            <person name="Fletcher R."/>
            <person name="Gerhard D.S."/>
            <person name="Goodstein D."/>
            <person name="Graves T."/>
            <person name="Grigoriev I.V."/>
            <person name="Grimwood J."/>
            <person name="Kawashima T."/>
            <person name="Lindquist E."/>
            <person name="Lucas S.M."/>
            <person name="Mead P.E."/>
            <person name="Mitros T."/>
            <person name="Ogino H."/>
            <person name="Ohta Y."/>
            <person name="Poliakov A.V."/>
            <person name="Pollet N."/>
            <person name="Robert J."/>
            <person name="Salamov A."/>
            <person name="Sater A.K."/>
            <person name="Schmutz J."/>
            <person name="Terry A."/>
            <person name="Vize P.D."/>
            <person name="Warren W.C."/>
            <person name="Wells D."/>
            <person name="Wills A."/>
            <person name="Wilson R.K."/>
            <person name="Zimmerman L.B."/>
            <person name="Zorn A.M."/>
            <person name="Grainger R."/>
            <person name="Grammer T."/>
            <person name="Khokha M.K."/>
            <person name="Richardson P.M."/>
            <person name="Rokhsar D.S."/>
        </authorList>
    </citation>
    <scope>NUCLEOTIDE SEQUENCE [LARGE SCALE GENOMIC DNA]</scope>
    <source>
        <strain evidence="11">Nigerian</strain>
    </source>
</reference>
<dbReference type="FunFam" id="2.60.40.10:FF:000002">
    <property type="entry name" value="Titin a"/>
    <property type="match status" value="1"/>
</dbReference>
<dbReference type="CDD" id="cd00063">
    <property type="entry name" value="FN3"/>
    <property type="match status" value="3"/>
</dbReference>
<reference evidence="11" key="2">
    <citation type="submission" date="2020-05" db="UniProtKB">
        <authorList>
            <consortium name="Ensembl"/>
        </authorList>
    </citation>
    <scope>IDENTIFICATION</scope>
</reference>
<evidence type="ECO:0000256" key="7">
    <source>
        <dbReference type="ARBA" id="ARBA00023242"/>
    </source>
</evidence>
<dbReference type="CDD" id="cd00096">
    <property type="entry name" value="Ig"/>
    <property type="match status" value="1"/>
</dbReference>
<feature type="domain" description="Fibronectin type-III" evidence="10">
    <location>
        <begin position="662"/>
        <end position="747"/>
    </location>
</feature>
<dbReference type="AlphaFoldDB" id="A0A6I8RUS1"/>
<evidence type="ECO:0000256" key="6">
    <source>
        <dbReference type="ARBA" id="ARBA00023157"/>
    </source>
</evidence>
<feature type="domain" description="Fibronectin type-III" evidence="10">
    <location>
        <begin position="405"/>
        <end position="497"/>
    </location>
</feature>
<dbReference type="InterPro" id="IPR036179">
    <property type="entry name" value="Ig-like_dom_sf"/>
</dbReference>
<feature type="domain" description="Fibronectin type-III" evidence="10">
    <location>
        <begin position="498"/>
        <end position="593"/>
    </location>
</feature>
<accession>A0A6I8RUS1</accession>
<dbReference type="GO" id="GO:0005737">
    <property type="term" value="C:cytoplasm"/>
    <property type="evidence" value="ECO:0007669"/>
    <property type="project" value="UniProtKB-SubCell"/>
</dbReference>
<evidence type="ECO:0008006" key="12">
    <source>
        <dbReference type="Google" id="ProtNLM"/>
    </source>
</evidence>
<feature type="domain" description="Ig-like" evidence="9">
    <location>
        <begin position="65"/>
        <end position="151"/>
    </location>
</feature>
<comment type="similarity">
    <text evidence="3">Belongs to the protein kinase superfamily. CAMK Ser/Thr protein kinase family.</text>
</comment>
<dbReference type="FunFam" id="2.60.40.10:FF:000214">
    <property type="entry name" value="titin isoform X1"/>
    <property type="match status" value="1"/>
</dbReference>
<dbReference type="GO" id="GO:0005634">
    <property type="term" value="C:nucleus"/>
    <property type="evidence" value="ECO:0007669"/>
    <property type="project" value="UniProtKB-SubCell"/>
</dbReference>
<dbReference type="PROSITE" id="PS50835">
    <property type="entry name" value="IG_LIKE"/>
    <property type="match status" value="3"/>
</dbReference>
<dbReference type="SMART" id="SM00060">
    <property type="entry name" value="FN3"/>
    <property type="match status" value="3"/>
</dbReference>
<evidence type="ECO:0000256" key="5">
    <source>
        <dbReference type="ARBA" id="ARBA00022737"/>
    </source>
</evidence>
<keyword evidence="4" id="KW-0963">Cytoplasm</keyword>
<dbReference type="FunFam" id="2.60.40.10:FF:001434">
    <property type="entry name" value="titin isoform X1"/>
    <property type="match status" value="1"/>
</dbReference>
<dbReference type="InterPro" id="IPR003598">
    <property type="entry name" value="Ig_sub2"/>
</dbReference>
<keyword evidence="7" id="KW-0539">Nucleus</keyword>
<dbReference type="InterPro" id="IPR003599">
    <property type="entry name" value="Ig_sub"/>
</dbReference>
<evidence type="ECO:0000256" key="3">
    <source>
        <dbReference type="ARBA" id="ARBA00006692"/>
    </source>
</evidence>
<name>A0A6I8RUS1_XENTR</name>
<dbReference type="SUPFAM" id="SSF48726">
    <property type="entry name" value="Immunoglobulin"/>
    <property type="match status" value="7"/>
</dbReference>
<dbReference type="PANTHER" id="PTHR14340">
    <property type="entry name" value="MICROFIBRIL-ASSOCIATED GLYCOPROTEIN 3"/>
    <property type="match status" value="1"/>
</dbReference>
<evidence type="ECO:0000256" key="4">
    <source>
        <dbReference type="ARBA" id="ARBA00022490"/>
    </source>
</evidence>
<sequence>MFFIFLQVHWFRDGVEIRKGKKYDIISKGVTRILVVNKCLFDDEAEYTCESKMARTSGLLTVIEEEAVFTKNLPNIEASESDNVKLTCEVSKASADVAWFKGDVELPDGGKYEHIAEGRKRILIISGVHLDDAGEYNCRLPNSRTTELIITEAPTDFVQHLQDQTVIEFEDAVFTCQLSKEKAAVRWYRNGRELRANKKYQFEKDGSLHRLIIKDCRPEDECEYSCGVDERKSRARLFVEGKQNLYMSYQQIFEVKWLRNNMIIVQGDKHQMMSEGKVHRLQICEIRPRDQGEYRFIAKDKEARAKLELAAVPKIKTADQNIVIDAGKPLTMSVPYDAYPKAEAEWKKDDETLSDVHVDTTANDTSFRITETKKADRGRYKIILHNKHGKAEAFINLEVIDVPGPVRNLEVIDTYDGEVSLAWEEPETDGGSKITGYIIERRDIKRKTWVLVTDHADSCEYTVTGLQKGGVEYLFRVSIFARIISYSKHFLFTDVPGPPLNVDVCDVNRFGATITWEPPEYDGGSEITAYIVELRDRASIKWDAAMITKPDELGATLNDVVENKEYIFRVRAENQAGVGKPSAATRAVKIRDPIEPLKIRVPITGYPVPTATWSVNGNVLESNERVKIQTNAAFAELIISPSERPDKGIYTIELQNTVTSVAPRELKVGELTRSSVNLSWEVPKYDGGSRIKGYIVEKCQRGTEKWEICVTNLTEGQWYAYRVKALNRMGASKPSKPTDDILATDPQEIFLDVKLLAGITVKAGTKIELPATIAGKPEPRITWNKADALLRIDKRINIESKPGHSTVIIADSTRSDSGTYIVEAVNTSGRATAVVEVNVLGMVLFI</sequence>
<organism evidence="11">
    <name type="scientific">Xenopus tropicalis</name>
    <name type="common">Western clawed frog</name>
    <name type="synonym">Silurana tropicalis</name>
    <dbReference type="NCBI Taxonomy" id="8364"/>
    <lineage>
        <taxon>Eukaryota</taxon>
        <taxon>Metazoa</taxon>
        <taxon>Chordata</taxon>
        <taxon>Craniata</taxon>
        <taxon>Vertebrata</taxon>
        <taxon>Euteleostomi</taxon>
        <taxon>Amphibia</taxon>
        <taxon>Batrachia</taxon>
        <taxon>Anura</taxon>
        <taxon>Pipoidea</taxon>
        <taxon>Pipidae</taxon>
        <taxon>Xenopodinae</taxon>
        <taxon>Xenopus</taxon>
        <taxon>Silurana</taxon>
    </lineage>
</organism>
<dbReference type="SUPFAM" id="SSF49265">
    <property type="entry name" value="Fibronectin type III"/>
    <property type="match status" value="2"/>
</dbReference>
<keyword evidence="5" id="KW-0677">Repeat</keyword>
<dbReference type="GeneTree" id="ENSGT01110000267173"/>
<dbReference type="SMART" id="SM00408">
    <property type="entry name" value="IGc2"/>
    <property type="match status" value="4"/>
</dbReference>
<dbReference type="InterPro" id="IPR013783">
    <property type="entry name" value="Ig-like_fold"/>
</dbReference>
<keyword evidence="6" id="KW-1015">Disulfide bond</keyword>
<dbReference type="FunFam" id="2.60.40.10:FF:000050">
    <property type="entry name" value="Titin isoform B"/>
    <property type="match status" value="1"/>
</dbReference>
<dbReference type="Bgee" id="ENSXETG00000039596">
    <property type="expression patterns" value="Expressed in skeletal muscle tissue and 2 other cell types or tissues"/>
</dbReference>
<proteinExistence type="inferred from homology"/>
<evidence type="ECO:0000259" key="10">
    <source>
        <dbReference type="PROSITE" id="PS50853"/>
    </source>
</evidence>
<dbReference type="Gene3D" id="2.60.40.10">
    <property type="entry name" value="Immunoglobulins"/>
    <property type="match status" value="10"/>
</dbReference>
<keyword evidence="8" id="KW-0393">Immunoglobulin domain</keyword>
<dbReference type="Pfam" id="PF00041">
    <property type="entry name" value="fn3"/>
    <property type="match status" value="3"/>
</dbReference>
<evidence type="ECO:0000256" key="8">
    <source>
        <dbReference type="ARBA" id="ARBA00023319"/>
    </source>
</evidence>
<protein>
    <recommendedName>
        <fullName evidence="12">Titin</fullName>
    </recommendedName>
</protein>
<dbReference type="InterPro" id="IPR013098">
    <property type="entry name" value="Ig_I-set"/>
</dbReference>
<dbReference type="InterPro" id="IPR003961">
    <property type="entry name" value="FN3_dom"/>
</dbReference>
<evidence type="ECO:0000259" key="9">
    <source>
        <dbReference type="PROSITE" id="PS50835"/>
    </source>
</evidence>
<dbReference type="PANTHER" id="PTHR14340:SF13">
    <property type="entry name" value="TITIN"/>
    <property type="match status" value="1"/>
</dbReference>
<evidence type="ECO:0000256" key="1">
    <source>
        <dbReference type="ARBA" id="ARBA00004123"/>
    </source>
</evidence>
<dbReference type="InterPro" id="IPR007110">
    <property type="entry name" value="Ig-like_dom"/>
</dbReference>
<dbReference type="SMART" id="SM00409">
    <property type="entry name" value="IG"/>
    <property type="match status" value="4"/>
</dbReference>
<dbReference type="Ensembl" id="ENSXETT00000079111">
    <property type="protein sequence ID" value="ENSXETP00000088785"/>
    <property type="gene ID" value="ENSXETG00000039596"/>
</dbReference>